<feature type="domain" description="J" evidence="3">
    <location>
        <begin position="41"/>
        <end position="109"/>
    </location>
</feature>
<dbReference type="InterPro" id="IPR050817">
    <property type="entry name" value="DjlA_DnaK_co-chaperone"/>
</dbReference>
<dbReference type="InterPro" id="IPR001623">
    <property type="entry name" value="DnaJ_domain"/>
</dbReference>
<dbReference type="FunFam" id="1.10.287.110:FF:000194">
    <property type="entry name" value="Putative DNAJ domain protein"/>
    <property type="match status" value="1"/>
</dbReference>
<proteinExistence type="predicted"/>
<dbReference type="VEuPathDB" id="TriTrypDB:BCY84_02238"/>
<evidence type="ECO:0000313" key="5">
    <source>
        <dbReference type="Proteomes" id="UP000583944"/>
    </source>
</evidence>
<feature type="compositionally biased region" description="Basic and acidic residues" evidence="1">
    <location>
        <begin position="702"/>
        <end position="711"/>
    </location>
</feature>
<dbReference type="PANTHER" id="PTHR24074">
    <property type="entry name" value="CO-CHAPERONE PROTEIN DJLA"/>
    <property type="match status" value="1"/>
</dbReference>
<dbReference type="Pfam" id="PF00226">
    <property type="entry name" value="DnaJ"/>
    <property type="match status" value="1"/>
</dbReference>
<evidence type="ECO:0000313" key="4">
    <source>
        <dbReference type="EMBL" id="KAF5223430.1"/>
    </source>
</evidence>
<dbReference type="SUPFAM" id="SSF46565">
    <property type="entry name" value="Chaperone J-domain"/>
    <property type="match status" value="1"/>
</dbReference>
<dbReference type="Gene3D" id="1.10.287.110">
    <property type="entry name" value="DnaJ domain"/>
    <property type="match status" value="1"/>
</dbReference>
<comment type="caution">
    <text evidence="4">The sequence shown here is derived from an EMBL/GenBank/DDBJ whole genome shotgun (WGS) entry which is preliminary data.</text>
</comment>
<dbReference type="Proteomes" id="UP000583944">
    <property type="component" value="Unassembled WGS sequence"/>
</dbReference>
<dbReference type="PROSITE" id="PS50076">
    <property type="entry name" value="DNAJ_2"/>
    <property type="match status" value="1"/>
</dbReference>
<name>A0A7J6YAV4_TRYCR</name>
<feature type="region of interest" description="Disordered" evidence="1">
    <location>
        <begin position="696"/>
        <end position="723"/>
    </location>
</feature>
<protein>
    <recommendedName>
        <fullName evidence="3">J domain-containing protein</fullName>
    </recommendedName>
</protein>
<feature type="compositionally biased region" description="Low complexity" evidence="1">
    <location>
        <begin position="593"/>
        <end position="626"/>
    </location>
</feature>
<keyword evidence="2" id="KW-0732">Signal</keyword>
<dbReference type="EMBL" id="JABDHM010000019">
    <property type="protein sequence ID" value="KAF5223430.1"/>
    <property type="molecule type" value="Genomic_DNA"/>
</dbReference>
<feature type="signal peptide" evidence="2">
    <location>
        <begin position="1"/>
        <end position="31"/>
    </location>
</feature>
<dbReference type="SMART" id="SM00271">
    <property type="entry name" value="DnaJ"/>
    <property type="match status" value="1"/>
</dbReference>
<accession>A0A7J6YAV4</accession>
<feature type="chain" id="PRO_5029601056" description="J domain-containing protein" evidence="2">
    <location>
        <begin position="32"/>
        <end position="762"/>
    </location>
</feature>
<organism evidence="4 5">
    <name type="scientific">Trypanosoma cruzi</name>
    <dbReference type="NCBI Taxonomy" id="5693"/>
    <lineage>
        <taxon>Eukaryota</taxon>
        <taxon>Discoba</taxon>
        <taxon>Euglenozoa</taxon>
        <taxon>Kinetoplastea</taxon>
        <taxon>Metakinetoplastina</taxon>
        <taxon>Trypanosomatida</taxon>
        <taxon>Trypanosomatidae</taxon>
        <taxon>Trypanosoma</taxon>
        <taxon>Schizotrypanum</taxon>
    </lineage>
</organism>
<feature type="region of interest" description="Disordered" evidence="1">
    <location>
        <begin position="593"/>
        <end position="637"/>
    </location>
</feature>
<evidence type="ECO:0000259" key="3">
    <source>
        <dbReference type="PROSITE" id="PS50076"/>
    </source>
</evidence>
<dbReference type="InterPro" id="IPR036869">
    <property type="entry name" value="J_dom_sf"/>
</dbReference>
<dbReference type="AlphaFoldDB" id="A0A7J6YAV4"/>
<dbReference type="PRINTS" id="PR00625">
    <property type="entry name" value="JDOMAIN"/>
</dbReference>
<sequence length="762" mass="85288">MNRLQNFLTARLLLLLVALLVLFFLSTPAEARLFANSNNDDLYARLGVGRGATKDEIKKAFRKITREHHPDMQETQEAKEAAKEYMVKVLQAYKVLSDDIQRQDYDAFGKIPGEAFDSASFTAQEIFEYFHQQSPILSKTHQLESLSVLQRILNFRGNRLFLLQVYDDSCKSCRWFASTWEGLTQSSLVEGLVVEMFRIDAYSMEGPQLLDALGISYKGEIGIYAIIDGKKWAMPHLKTVVSSRSGRNAFTSLLDFVMSFFYDKYIEINSLKVGNNNTQDILEWLQEERGSADAVRVLLPPLTVESIALTLSYKYEGVAVVRSVSREALIDFVENHCEQTVEMRGRDGEVIPTPEFIVVSLQQLTRVADMTSKSIGESKVVMNCSRINVGVSATLSYRKAESFLSDALPPRHPGMANMKYVTGMSLYELCRRHCLLWLRESCVKPPSDTWKNALQGNYKPFSVGYLCLDSEAGLREALATSTPDTLVAIVDGDEYNLHFLLPEPEPSQIARALSNLLSEEQESTPLRLTTPLSLLMTSQPFHLSYMQYFYINSRWIYSLIYPFFSNSYPFLMMFIMHKLLNRFNLLGNNNNNNSNSSSSSSNSNSTTRNGGATASTTSTATANNGGNRHGSATNSRTNKKEVSLFTAADLEAAKDAKGFLLLFFQNGKEEMPALPPITEDSRFTVRLVSPTDPRWDSWLSEQRPHGEETSKGEGSSTEAKEPTVVAIRQGKMKATVKPPNAAMDSWLCDLLDGTITATAPLP</sequence>
<reference evidence="4 5" key="1">
    <citation type="journal article" date="2019" name="Genome Biol. Evol.">
        <title>Nanopore Sequencing Significantly Improves Genome Assembly of the Protozoan Parasite Trypanosoma cruzi.</title>
        <authorList>
            <person name="Diaz-Viraque F."/>
            <person name="Pita S."/>
            <person name="Greif G."/>
            <person name="de Souza R.C.M."/>
            <person name="Iraola G."/>
            <person name="Robello C."/>
        </authorList>
    </citation>
    <scope>NUCLEOTIDE SEQUENCE [LARGE SCALE GENOMIC DNA]</scope>
    <source>
        <strain evidence="4 5">Berenice</strain>
    </source>
</reference>
<dbReference type="CDD" id="cd06257">
    <property type="entry name" value="DnaJ"/>
    <property type="match status" value="1"/>
</dbReference>
<dbReference type="VEuPathDB" id="TriTrypDB:ECC02_003449"/>
<evidence type="ECO:0000256" key="1">
    <source>
        <dbReference type="SAM" id="MobiDB-lite"/>
    </source>
</evidence>
<evidence type="ECO:0000256" key="2">
    <source>
        <dbReference type="SAM" id="SignalP"/>
    </source>
</evidence>
<gene>
    <name evidence="4" type="ORF">ECC02_003449</name>
</gene>